<dbReference type="AlphaFoldDB" id="A0A366HFE3"/>
<evidence type="ECO:0000313" key="1">
    <source>
        <dbReference type="EMBL" id="RBP40424.1"/>
    </source>
</evidence>
<evidence type="ECO:0008006" key="3">
    <source>
        <dbReference type="Google" id="ProtNLM"/>
    </source>
</evidence>
<name>A0A366HFE3_9BACT</name>
<evidence type="ECO:0000313" key="2">
    <source>
        <dbReference type="Proteomes" id="UP000253426"/>
    </source>
</evidence>
<accession>A0A366HFE3</accession>
<dbReference type="Proteomes" id="UP000253426">
    <property type="component" value="Unassembled WGS sequence"/>
</dbReference>
<dbReference type="RefSeq" id="WP_113960294.1">
    <property type="nucleotide sequence ID" value="NZ_QNRR01000008.1"/>
</dbReference>
<protein>
    <recommendedName>
        <fullName evidence="3">SMI1/KNR4 family protein SUKH-1</fullName>
    </recommendedName>
</protein>
<reference evidence="1 2" key="1">
    <citation type="submission" date="2018-06" db="EMBL/GenBank/DDBJ databases">
        <title>Genomic Encyclopedia of Type Strains, Phase IV (KMG-IV): sequencing the most valuable type-strain genomes for metagenomic binning, comparative biology and taxonomic classification.</title>
        <authorList>
            <person name="Goeker M."/>
        </authorList>
    </citation>
    <scope>NUCLEOTIDE SEQUENCE [LARGE SCALE GENOMIC DNA]</scope>
    <source>
        <strain evidence="1 2">DSM 25532</strain>
    </source>
</reference>
<keyword evidence="2" id="KW-1185">Reference proteome</keyword>
<dbReference type="EMBL" id="QNRR01000008">
    <property type="protein sequence ID" value="RBP40424.1"/>
    <property type="molecule type" value="Genomic_DNA"/>
</dbReference>
<organism evidence="1 2">
    <name type="scientific">Roseimicrobium gellanilyticum</name>
    <dbReference type="NCBI Taxonomy" id="748857"/>
    <lineage>
        <taxon>Bacteria</taxon>
        <taxon>Pseudomonadati</taxon>
        <taxon>Verrucomicrobiota</taxon>
        <taxon>Verrucomicrobiia</taxon>
        <taxon>Verrucomicrobiales</taxon>
        <taxon>Verrucomicrobiaceae</taxon>
        <taxon>Roseimicrobium</taxon>
    </lineage>
</organism>
<comment type="caution">
    <text evidence="1">The sequence shown here is derived from an EMBL/GenBank/DDBJ whole genome shotgun (WGS) entry which is preliminary data.</text>
</comment>
<dbReference type="OrthoDB" id="7064897at2"/>
<proteinExistence type="predicted"/>
<gene>
    <name evidence="1" type="ORF">DES53_108131</name>
</gene>
<sequence>MSIPEEYRPFACREYFEDGWSAQGHFDEDSQTLVIVPLDRSYVASEISFFAIGRSGLGGIDFGFRIGHQGLWAYHPIDQEFQFMAPTVAALVEGWCSGKLSI</sequence>